<evidence type="ECO:0000313" key="2">
    <source>
        <dbReference type="EMBL" id="MBF0869831.1"/>
    </source>
</evidence>
<dbReference type="SUPFAM" id="SSF63829">
    <property type="entry name" value="Calcium-dependent phosphotriesterase"/>
    <property type="match status" value="1"/>
</dbReference>
<sequence length="330" mass="35671">MKSWLLHSVSAVLLGTSCLFAFPAYADHPWKDAPQSARITTDAQLENIQLTALTQHNALSLLGLDVDGRPALIDSANQEHLFPENGAERAKIPPLSALTKQDTIFWGLAASPEAALVQLSSDGKLLQTIPLQGAHSAGSRFTAIQVYGNYAYLTDEGQAALVVVALRDGKAQRFLPYDPSVTGRRPLKRNDQITNGPDNHPLTGGNVRFLTLDAKGQWLFYMPACGPLYRIGSALLTDPAFTPVEQLDGIVEWRDTPSLGGLTLSADNIFYMSDITDGALLKFGSDRNPLILLRDKRLLDAGALAVSGDHEVSVLTSEDGKPHILRIALP</sequence>
<dbReference type="GeneID" id="81473652"/>
<evidence type="ECO:0000313" key="3">
    <source>
        <dbReference type="Proteomes" id="UP000661006"/>
    </source>
</evidence>
<comment type="caution">
    <text evidence="2">The sequence shown here is derived from an EMBL/GenBank/DDBJ whole genome shotgun (WGS) entry which is preliminary data.</text>
</comment>
<reference evidence="2" key="2">
    <citation type="submission" date="2020-11" db="EMBL/GenBank/DDBJ databases">
        <title>Description of novel Gluconobacter species.</title>
        <authorList>
            <person name="Cleenwerck I."/>
            <person name="Cnockaert M."/>
            <person name="Borremans W."/>
            <person name="Wieme A.D."/>
            <person name="De Vuyst L."/>
            <person name="Vandamme P."/>
        </authorList>
    </citation>
    <scope>NUCLEOTIDE SEQUENCE</scope>
    <source>
        <strain evidence="2">R71697</strain>
    </source>
</reference>
<dbReference type="InterPro" id="IPR011042">
    <property type="entry name" value="6-blade_b-propeller_TolB-like"/>
</dbReference>
<dbReference type="Gene3D" id="2.120.10.30">
    <property type="entry name" value="TolB, C-terminal domain"/>
    <property type="match status" value="1"/>
</dbReference>
<keyword evidence="1" id="KW-0732">Signal</keyword>
<reference evidence="2" key="1">
    <citation type="submission" date="2020-04" db="EMBL/GenBank/DDBJ databases">
        <authorList>
            <person name="Sombolestani A."/>
        </authorList>
    </citation>
    <scope>NUCLEOTIDE SEQUENCE</scope>
    <source>
        <strain evidence="2">R71697</strain>
    </source>
</reference>
<dbReference type="AlphaFoldDB" id="A0A9Q2FKE6"/>
<dbReference type="EMBL" id="JABCQN010000001">
    <property type="protein sequence ID" value="MBF0869831.1"/>
    <property type="molecule type" value="Genomic_DNA"/>
</dbReference>
<dbReference type="RefSeq" id="WP_061931803.1">
    <property type="nucleotide sequence ID" value="NZ_JABCQN010000001.1"/>
</dbReference>
<organism evidence="2 3">
    <name type="scientific">Gluconobacter japonicus</name>
    <dbReference type="NCBI Taxonomy" id="376620"/>
    <lineage>
        <taxon>Bacteria</taxon>
        <taxon>Pseudomonadati</taxon>
        <taxon>Pseudomonadota</taxon>
        <taxon>Alphaproteobacteria</taxon>
        <taxon>Acetobacterales</taxon>
        <taxon>Acetobacteraceae</taxon>
        <taxon>Gluconobacter</taxon>
    </lineage>
</organism>
<protein>
    <submittedName>
        <fullName evidence="2">Uncharacterized protein</fullName>
    </submittedName>
</protein>
<dbReference type="Proteomes" id="UP000661006">
    <property type="component" value="Unassembled WGS sequence"/>
</dbReference>
<evidence type="ECO:0000256" key="1">
    <source>
        <dbReference type="SAM" id="SignalP"/>
    </source>
</evidence>
<accession>A0A9Q2FKE6</accession>
<gene>
    <name evidence="2" type="ORF">HKD32_03010</name>
</gene>
<name>A0A9Q2FKE6_GLUJA</name>
<feature type="chain" id="PRO_5040501241" evidence="1">
    <location>
        <begin position="27"/>
        <end position="330"/>
    </location>
</feature>
<dbReference type="PROSITE" id="PS51257">
    <property type="entry name" value="PROKAR_LIPOPROTEIN"/>
    <property type="match status" value="1"/>
</dbReference>
<feature type="signal peptide" evidence="1">
    <location>
        <begin position="1"/>
        <end position="26"/>
    </location>
</feature>
<proteinExistence type="predicted"/>